<dbReference type="Gene3D" id="1.10.10.60">
    <property type="entry name" value="Homeodomain-like"/>
    <property type="match status" value="2"/>
</dbReference>
<evidence type="ECO:0000313" key="5">
    <source>
        <dbReference type="EMBL" id="TNJ44998.1"/>
    </source>
</evidence>
<dbReference type="SUPFAM" id="SSF46689">
    <property type="entry name" value="Homeodomain-like"/>
    <property type="match status" value="2"/>
</dbReference>
<dbReference type="SMART" id="SM00342">
    <property type="entry name" value="HTH_ARAC"/>
    <property type="match status" value="1"/>
</dbReference>
<dbReference type="Gene3D" id="2.60.120.280">
    <property type="entry name" value="Regulatory protein AraC"/>
    <property type="match status" value="1"/>
</dbReference>
<dbReference type="InterPro" id="IPR018060">
    <property type="entry name" value="HTH_AraC"/>
</dbReference>
<dbReference type="Pfam" id="PF02311">
    <property type="entry name" value="AraC_binding"/>
    <property type="match status" value="1"/>
</dbReference>
<evidence type="ECO:0000256" key="1">
    <source>
        <dbReference type="ARBA" id="ARBA00023015"/>
    </source>
</evidence>
<dbReference type="AlphaFoldDB" id="A0A5C4SML8"/>
<dbReference type="Proteomes" id="UP000308713">
    <property type="component" value="Unassembled WGS sequence"/>
</dbReference>
<dbReference type="PANTHER" id="PTHR43280">
    <property type="entry name" value="ARAC-FAMILY TRANSCRIPTIONAL REGULATOR"/>
    <property type="match status" value="1"/>
</dbReference>
<dbReference type="PROSITE" id="PS01124">
    <property type="entry name" value="HTH_ARAC_FAMILY_2"/>
    <property type="match status" value="1"/>
</dbReference>
<dbReference type="PANTHER" id="PTHR43280:SF30">
    <property type="entry name" value="MMSAB OPERON REGULATORY PROTEIN"/>
    <property type="match status" value="1"/>
</dbReference>
<dbReference type="InterPro" id="IPR020449">
    <property type="entry name" value="Tscrpt_reg_AraC-type_HTH"/>
</dbReference>
<keyword evidence="2" id="KW-0238">DNA-binding</keyword>
<dbReference type="PRINTS" id="PR00032">
    <property type="entry name" value="HTHARAC"/>
</dbReference>
<keyword evidence="3" id="KW-0804">Transcription</keyword>
<protein>
    <submittedName>
        <fullName evidence="5">AraC family transcriptional regulator</fullName>
    </submittedName>
</protein>
<dbReference type="OrthoDB" id="2585681at2"/>
<proteinExistence type="predicted"/>
<dbReference type="RefSeq" id="WP_139696328.1">
    <property type="nucleotide sequence ID" value="NZ_CP074074.1"/>
</dbReference>
<organism evidence="5 6">
    <name type="scientific">Allotamlana fucoidanivorans</name>
    <dbReference type="NCBI Taxonomy" id="2583814"/>
    <lineage>
        <taxon>Bacteria</taxon>
        <taxon>Pseudomonadati</taxon>
        <taxon>Bacteroidota</taxon>
        <taxon>Flavobacteriia</taxon>
        <taxon>Flavobacteriales</taxon>
        <taxon>Flavobacteriaceae</taxon>
        <taxon>Allotamlana</taxon>
    </lineage>
</organism>
<evidence type="ECO:0000313" key="6">
    <source>
        <dbReference type="Proteomes" id="UP000308713"/>
    </source>
</evidence>
<keyword evidence="6" id="KW-1185">Reference proteome</keyword>
<evidence type="ECO:0000256" key="2">
    <source>
        <dbReference type="ARBA" id="ARBA00023125"/>
    </source>
</evidence>
<dbReference type="InterPro" id="IPR009057">
    <property type="entry name" value="Homeodomain-like_sf"/>
</dbReference>
<sequence>MKNSYRKYLIISNKDKSWGFYINNLGRNVIEKYTEYPSKDHPDQYVFTWEKGRVLNEFHVVLITKGEGVFESKTTGKIKVSDGDIFLLFPGMWHRYKPLQKTGWTERWVGFSGKIAHQFLSNGFFNEKHPIIPKCNQTSIVNHFNTLFELFDKESFGFQKLASGVCLQLMADIHNIKTGGNNIEHLNSMVSKAKGMMYAQIDNAINLKHMAYDLGVGYSKFRLDFKKQTGISPLQYYLLLKIEKSKELLLNTHKTQKEIAFQLGFDSDVYFNRLFKRKTGMSPGKFRNIGVNNLSSS</sequence>
<dbReference type="EMBL" id="VDCS01000006">
    <property type="protein sequence ID" value="TNJ44998.1"/>
    <property type="molecule type" value="Genomic_DNA"/>
</dbReference>
<dbReference type="InterPro" id="IPR037923">
    <property type="entry name" value="HTH-like"/>
</dbReference>
<evidence type="ECO:0000259" key="4">
    <source>
        <dbReference type="PROSITE" id="PS01124"/>
    </source>
</evidence>
<dbReference type="InterPro" id="IPR003313">
    <property type="entry name" value="AraC-bd"/>
</dbReference>
<evidence type="ECO:0000256" key="3">
    <source>
        <dbReference type="ARBA" id="ARBA00023163"/>
    </source>
</evidence>
<dbReference type="GO" id="GO:0003700">
    <property type="term" value="F:DNA-binding transcription factor activity"/>
    <property type="evidence" value="ECO:0007669"/>
    <property type="project" value="InterPro"/>
</dbReference>
<dbReference type="Pfam" id="PF12833">
    <property type="entry name" value="HTH_18"/>
    <property type="match status" value="1"/>
</dbReference>
<dbReference type="GO" id="GO:0043565">
    <property type="term" value="F:sequence-specific DNA binding"/>
    <property type="evidence" value="ECO:0007669"/>
    <property type="project" value="InterPro"/>
</dbReference>
<comment type="caution">
    <text evidence="5">The sequence shown here is derived from an EMBL/GenBank/DDBJ whole genome shotgun (WGS) entry which is preliminary data.</text>
</comment>
<name>A0A5C4SML8_9FLAO</name>
<gene>
    <name evidence="5" type="ORF">FGF67_07535</name>
</gene>
<keyword evidence="1" id="KW-0805">Transcription regulation</keyword>
<reference evidence="5 6" key="1">
    <citation type="submission" date="2019-05" db="EMBL/GenBank/DDBJ databases">
        <title>Tamlana fucoidanivorans sp. nov., isolated from the surface of algae collected from Fujian province in China.</title>
        <authorList>
            <person name="Li J."/>
        </authorList>
    </citation>
    <scope>NUCLEOTIDE SEQUENCE [LARGE SCALE GENOMIC DNA]</scope>
    <source>
        <strain evidence="5 6">CW2-9</strain>
    </source>
</reference>
<feature type="domain" description="HTH araC/xylS-type" evidence="4">
    <location>
        <begin position="191"/>
        <end position="289"/>
    </location>
</feature>
<accession>A0A5C4SML8</accession>
<dbReference type="SUPFAM" id="SSF51215">
    <property type="entry name" value="Regulatory protein AraC"/>
    <property type="match status" value="1"/>
</dbReference>